<evidence type="ECO:0000256" key="6">
    <source>
        <dbReference type="ARBA" id="ARBA00023136"/>
    </source>
</evidence>
<dbReference type="NCBIfam" id="NF007773">
    <property type="entry name" value="PRK10459.1"/>
    <property type="match status" value="1"/>
</dbReference>
<evidence type="ECO:0000313" key="8">
    <source>
        <dbReference type="EMBL" id="MBP3192361.1"/>
    </source>
</evidence>
<evidence type="ECO:0000256" key="3">
    <source>
        <dbReference type="ARBA" id="ARBA00022475"/>
    </source>
</evidence>
<dbReference type="PANTHER" id="PTHR30250">
    <property type="entry name" value="PST FAMILY PREDICTED COLANIC ACID TRANSPORTER"/>
    <property type="match status" value="1"/>
</dbReference>
<evidence type="ECO:0000256" key="7">
    <source>
        <dbReference type="SAM" id="Phobius"/>
    </source>
</evidence>
<keyword evidence="5 7" id="KW-1133">Transmembrane helix</keyword>
<keyword evidence="3" id="KW-1003">Cell membrane</keyword>
<feature type="transmembrane region" description="Helical" evidence="7">
    <location>
        <begin position="173"/>
        <end position="190"/>
    </location>
</feature>
<evidence type="ECO:0000313" key="9">
    <source>
        <dbReference type="Proteomes" id="UP000673975"/>
    </source>
</evidence>
<feature type="transmembrane region" description="Helical" evidence="7">
    <location>
        <begin position="41"/>
        <end position="58"/>
    </location>
</feature>
<dbReference type="EMBL" id="JAFIDN010000004">
    <property type="protein sequence ID" value="MBP3192361.1"/>
    <property type="molecule type" value="Genomic_DNA"/>
</dbReference>
<proteinExistence type="inferred from homology"/>
<evidence type="ECO:0000256" key="2">
    <source>
        <dbReference type="ARBA" id="ARBA00007430"/>
    </source>
</evidence>
<name>A0A8J7UVA9_9BACT</name>
<feature type="transmembrane region" description="Helical" evidence="7">
    <location>
        <begin position="146"/>
        <end position="167"/>
    </location>
</feature>
<feature type="transmembrane region" description="Helical" evidence="7">
    <location>
        <begin position="480"/>
        <end position="499"/>
    </location>
</feature>
<feature type="transmembrane region" description="Helical" evidence="7">
    <location>
        <begin position="383"/>
        <end position="407"/>
    </location>
</feature>
<dbReference type="Pfam" id="PF13440">
    <property type="entry name" value="Polysacc_synt_3"/>
    <property type="match status" value="1"/>
</dbReference>
<dbReference type="InterPro" id="IPR050833">
    <property type="entry name" value="Poly_Biosynth_Transport"/>
</dbReference>
<dbReference type="GO" id="GO:0005886">
    <property type="term" value="C:plasma membrane"/>
    <property type="evidence" value="ECO:0007669"/>
    <property type="project" value="UniProtKB-SubCell"/>
</dbReference>
<comment type="subcellular location">
    <subcellularLocation>
        <location evidence="1">Cell membrane</location>
        <topology evidence="1">Multi-pass membrane protein</topology>
    </subcellularLocation>
</comment>
<dbReference type="Proteomes" id="UP000673975">
    <property type="component" value="Unassembled WGS sequence"/>
</dbReference>
<evidence type="ECO:0000256" key="4">
    <source>
        <dbReference type="ARBA" id="ARBA00022692"/>
    </source>
</evidence>
<comment type="caution">
    <text evidence="8">The sequence shown here is derived from an EMBL/GenBank/DDBJ whole genome shotgun (WGS) entry which is preliminary data.</text>
</comment>
<protein>
    <submittedName>
        <fullName evidence="8">MOP flippase family protein</fullName>
    </submittedName>
</protein>
<feature type="transmembrane region" description="Helical" evidence="7">
    <location>
        <begin position="285"/>
        <end position="308"/>
    </location>
</feature>
<dbReference type="AlphaFoldDB" id="A0A8J7UVA9"/>
<dbReference type="CDD" id="cd13127">
    <property type="entry name" value="MATE_tuaB_like"/>
    <property type="match status" value="1"/>
</dbReference>
<reference evidence="8" key="1">
    <citation type="submission" date="2021-02" db="EMBL/GenBank/DDBJ databases">
        <title>Natronogracilivirga saccharolytica gen. nov. sp. nov. a new anaerobic, haloalkiliphilic carbohydrate-fermenting bacterium from soda lake and proposing of Cyclonatronumiaceae fam. nov. in the phylum Balneolaeota.</title>
        <authorList>
            <person name="Zhilina T.N."/>
            <person name="Sorokin D.Y."/>
            <person name="Zavarzina D.G."/>
            <person name="Toshchakov S.V."/>
            <person name="Kublanov I.V."/>
        </authorList>
    </citation>
    <scope>NUCLEOTIDE SEQUENCE</scope>
    <source>
        <strain evidence="8">Z-1702</strain>
    </source>
</reference>
<gene>
    <name evidence="8" type="ORF">NATSA_06780</name>
</gene>
<feature type="transmembrane region" description="Helical" evidence="7">
    <location>
        <begin position="114"/>
        <end position="134"/>
    </location>
</feature>
<dbReference type="PANTHER" id="PTHR30250:SF10">
    <property type="entry name" value="LIPOPOLYSACCHARIDE BIOSYNTHESIS PROTEIN WZXC"/>
    <property type="match status" value="1"/>
</dbReference>
<feature type="transmembrane region" description="Helical" evidence="7">
    <location>
        <begin position="357"/>
        <end position="377"/>
    </location>
</feature>
<comment type="similarity">
    <text evidence="2">Belongs to the polysaccharide synthase family.</text>
</comment>
<feature type="transmembrane region" description="Helical" evidence="7">
    <location>
        <begin position="419"/>
        <end position="438"/>
    </location>
</feature>
<keyword evidence="4 7" id="KW-0812">Transmembrane</keyword>
<accession>A0A8J7UVA9</accession>
<feature type="transmembrane region" description="Helical" evidence="7">
    <location>
        <begin position="79"/>
        <end position="102"/>
    </location>
</feature>
<evidence type="ECO:0000256" key="5">
    <source>
        <dbReference type="ARBA" id="ARBA00022989"/>
    </source>
</evidence>
<evidence type="ECO:0000256" key="1">
    <source>
        <dbReference type="ARBA" id="ARBA00004651"/>
    </source>
</evidence>
<organism evidence="8 9">
    <name type="scientific">Natronogracilivirga saccharolytica</name>
    <dbReference type="NCBI Taxonomy" id="2812953"/>
    <lineage>
        <taxon>Bacteria</taxon>
        <taxon>Pseudomonadati</taxon>
        <taxon>Balneolota</taxon>
        <taxon>Balneolia</taxon>
        <taxon>Balneolales</taxon>
        <taxon>Cyclonatronaceae</taxon>
        <taxon>Natronogracilivirga</taxon>
    </lineage>
</organism>
<sequence length="520" mass="57751">MSLQQKAYRGAGWSGLSGMISNGLELLKYIALARILEPGDFGLLAMAMVIISIGRIFADGGTSNAVIHFRNQSSRQLSTLFWINILAGSALYLIVLLTAPFFATFYGEPEVRQLLQLGGIILPIYAAGALFEVLIRKNLDFKKITIAETTAAVAGFATATGLALAGWGVYSLIWSHIVTAGILTAIYMAVEMRKWKPSFCFSPGEVWEHIRFGLYQMGERGLNIYSMRIDHLIIGRFFGPEILGAYHIAYQVVLFPISRLSPLLNRVALPVFAARQEDHSVLRNGYIKLVSGIVSLMMPFFIIVSLSAPWLVPFLFGDGWLLTAQLMPLMALVGVLRMMGNPSGNILLSKGKAKLAFYWNLAAAVVTTAVYLIGAQYSVFVLLTLYIAANLLYLGIGQWLLVNRIIGLTFSRLFSEMKLFVPLLIVPFLLTFIIKNVISNVWDVTGWMRGDVPVSAVLTRLYDAWQYGLFRADGSMMYDLAMILAIAAVFLITYIPLFWRYQSGSVREFWQAVRKDGHGS</sequence>
<keyword evidence="9" id="KW-1185">Reference proteome</keyword>
<keyword evidence="6 7" id="KW-0472">Membrane</keyword>
<dbReference type="RefSeq" id="WP_210511262.1">
    <property type="nucleotide sequence ID" value="NZ_JAFIDN010000004.1"/>
</dbReference>